<name>A0A7W7PZ93_9PSEU</name>
<dbReference type="EMBL" id="JACHJQ010000001">
    <property type="protein sequence ID" value="MBB4904071.1"/>
    <property type="molecule type" value="Genomic_DNA"/>
</dbReference>
<evidence type="ECO:0008006" key="3">
    <source>
        <dbReference type="Google" id="ProtNLM"/>
    </source>
</evidence>
<protein>
    <recommendedName>
        <fullName evidence="3">Immunity protein 10 of polymorphic toxin system</fullName>
    </recommendedName>
</protein>
<keyword evidence="2" id="KW-1185">Reference proteome</keyword>
<evidence type="ECO:0000313" key="1">
    <source>
        <dbReference type="EMBL" id="MBB4904071.1"/>
    </source>
</evidence>
<dbReference type="RefSeq" id="WP_184808372.1">
    <property type="nucleotide sequence ID" value="NZ_JACHJQ010000001.1"/>
</dbReference>
<organism evidence="1 2">
    <name type="scientific">Actinophytocola algeriensis</name>
    <dbReference type="NCBI Taxonomy" id="1768010"/>
    <lineage>
        <taxon>Bacteria</taxon>
        <taxon>Bacillati</taxon>
        <taxon>Actinomycetota</taxon>
        <taxon>Actinomycetes</taxon>
        <taxon>Pseudonocardiales</taxon>
        <taxon>Pseudonocardiaceae</taxon>
    </lineage>
</organism>
<dbReference type="InterPro" id="IPR028962">
    <property type="entry name" value="Imm10"/>
</dbReference>
<sequence length="136" mass="14377">MTYRFIADVACGFDNADEDDCVMAGVAESDGGGFSLTFMCDFDEPDAQEVSLGFDTHCLVTPDQGTAYGCVREVTIAGDVLRVVLDPASLAALNLEDPVVEAVLRAPAADVARFREVLSRVLAFGRSEARPAVAGL</sequence>
<comment type="caution">
    <text evidence="1">The sequence shown here is derived from an EMBL/GenBank/DDBJ whole genome shotgun (WGS) entry which is preliminary data.</text>
</comment>
<accession>A0A7W7PZ93</accession>
<dbReference type="Pfam" id="PF15588">
    <property type="entry name" value="Imm10"/>
    <property type="match status" value="1"/>
</dbReference>
<dbReference type="AlphaFoldDB" id="A0A7W7PZ93"/>
<gene>
    <name evidence="1" type="ORF">FHR82_000281</name>
</gene>
<evidence type="ECO:0000313" key="2">
    <source>
        <dbReference type="Proteomes" id="UP000520767"/>
    </source>
</evidence>
<dbReference type="Proteomes" id="UP000520767">
    <property type="component" value="Unassembled WGS sequence"/>
</dbReference>
<proteinExistence type="predicted"/>
<reference evidence="1 2" key="1">
    <citation type="submission" date="2020-08" db="EMBL/GenBank/DDBJ databases">
        <title>Genomic Encyclopedia of Type Strains, Phase III (KMG-III): the genomes of soil and plant-associated and newly described type strains.</title>
        <authorList>
            <person name="Whitman W."/>
        </authorList>
    </citation>
    <scope>NUCLEOTIDE SEQUENCE [LARGE SCALE GENOMIC DNA]</scope>
    <source>
        <strain evidence="1 2">CECT 8960</strain>
    </source>
</reference>